<protein>
    <submittedName>
        <fullName evidence="1">L,D-transpeptidase catalytic domain</fullName>
    </submittedName>
</protein>
<dbReference type="PANTHER" id="PTHR38477:SF1">
    <property type="entry name" value="MUREIN L,D-TRANSPEPTIDASE CATALYTIC DOMAIN FAMILY PROTEIN"/>
    <property type="match status" value="1"/>
</dbReference>
<dbReference type="Proteomes" id="UP000184611">
    <property type="component" value="Unassembled WGS sequence"/>
</dbReference>
<dbReference type="STRING" id="416016.SAMN05443547_1422"/>
<reference evidence="2" key="1">
    <citation type="submission" date="2016-12" db="EMBL/GenBank/DDBJ databases">
        <authorList>
            <person name="Varghese N."/>
            <person name="Submissions S."/>
        </authorList>
    </citation>
    <scope>NUCLEOTIDE SEQUENCE [LARGE SCALE GENOMIC DNA]</scope>
    <source>
        <strain evidence="2">DSM 18830</strain>
    </source>
</reference>
<dbReference type="AlphaFoldDB" id="A0A1M7ZW16"/>
<name>A0A1M7ZW16_9FLAO</name>
<organism evidence="1 2">
    <name type="scientific">Flavobacterium cucumis</name>
    <dbReference type="NCBI Taxonomy" id="416016"/>
    <lineage>
        <taxon>Bacteria</taxon>
        <taxon>Pseudomonadati</taxon>
        <taxon>Bacteroidota</taxon>
        <taxon>Flavobacteriia</taxon>
        <taxon>Flavobacteriales</taxon>
        <taxon>Flavobacteriaceae</taxon>
        <taxon>Flavobacterium</taxon>
    </lineage>
</organism>
<proteinExistence type="predicted"/>
<keyword evidence="2" id="KW-1185">Reference proteome</keyword>
<dbReference type="InterPro" id="IPR032676">
    <property type="entry name" value="YkuD_2"/>
</dbReference>
<sequence length="208" mass="24537">MELYHFKPVSMKHFILLIAICFLCCNNSEVETLATKDYNSFHKEAKTFCKENQYNEDYYFLVDLSVHSGKNRFFIYDFVTKKVLDKNLVTHGSCDQFQENPNKWKKAKFDYRVNSHCSMKGKYKIGKRDYSSWGINVKYWLHGLEAANKSAVKRVVVLHSWSAVKNEEMYPRYSPLSWGCPAVSDAFMKKLDERLQQTDRPVLLWIVE</sequence>
<dbReference type="PANTHER" id="PTHR38477">
    <property type="entry name" value="HYPOTHETICAL EXPORTED PROTEIN"/>
    <property type="match status" value="1"/>
</dbReference>
<evidence type="ECO:0000313" key="1">
    <source>
        <dbReference type="EMBL" id="SHO73072.1"/>
    </source>
</evidence>
<evidence type="ECO:0000313" key="2">
    <source>
        <dbReference type="Proteomes" id="UP000184611"/>
    </source>
</evidence>
<accession>A0A1M7ZW16</accession>
<dbReference type="EMBL" id="FRYK01000002">
    <property type="protein sequence ID" value="SHO73072.1"/>
    <property type="molecule type" value="Genomic_DNA"/>
</dbReference>
<dbReference type="Pfam" id="PF13645">
    <property type="entry name" value="YkuD_2"/>
    <property type="match status" value="1"/>
</dbReference>
<gene>
    <name evidence="1" type="ORF">SAMN05443547_1422</name>
</gene>